<dbReference type="Proteomes" id="UP000823775">
    <property type="component" value="Unassembled WGS sequence"/>
</dbReference>
<gene>
    <name evidence="2" type="ORF">HAX54_027642</name>
</gene>
<dbReference type="EMBL" id="JACEIK010003367">
    <property type="protein sequence ID" value="MCD9641456.1"/>
    <property type="molecule type" value="Genomic_DNA"/>
</dbReference>
<evidence type="ECO:0000256" key="1">
    <source>
        <dbReference type="SAM" id="MobiDB-lite"/>
    </source>
</evidence>
<evidence type="ECO:0000313" key="2">
    <source>
        <dbReference type="EMBL" id="MCD9641456.1"/>
    </source>
</evidence>
<feature type="region of interest" description="Disordered" evidence="1">
    <location>
        <begin position="1"/>
        <end position="54"/>
    </location>
</feature>
<comment type="caution">
    <text evidence="2">The sequence shown here is derived from an EMBL/GenBank/DDBJ whole genome shotgun (WGS) entry which is preliminary data.</text>
</comment>
<organism evidence="2 3">
    <name type="scientific">Datura stramonium</name>
    <name type="common">Jimsonweed</name>
    <name type="synonym">Common thornapple</name>
    <dbReference type="NCBI Taxonomy" id="4076"/>
    <lineage>
        <taxon>Eukaryota</taxon>
        <taxon>Viridiplantae</taxon>
        <taxon>Streptophyta</taxon>
        <taxon>Embryophyta</taxon>
        <taxon>Tracheophyta</taxon>
        <taxon>Spermatophyta</taxon>
        <taxon>Magnoliopsida</taxon>
        <taxon>eudicotyledons</taxon>
        <taxon>Gunneridae</taxon>
        <taxon>Pentapetalae</taxon>
        <taxon>asterids</taxon>
        <taxon>lamiids</taxon>
        <taxon>Solanales</taxon>
        <taxon>Solanaceae</taxon>
        <taxon>Solanoideae</taxon>
        <taxon>Datureae</taxon>
        <taxon>Datura</taxon>
    </lineage>
</organism>
<accession>A0ABS8V2X4</accession>
<proteinExistence type="predicted"/>
<feature type="compositionally biased region" description="Polar residues" evidence="1">
    <location>
        <begin position="25"/>
        <end position="39"/>
    </location>
</feature>
<sequence>MASGLINGGVSVNGGVPVTGTTANISNENQPSPATSIVQASMDHNHPMYLSSTD</sequence>
<reference evidence="2 3" key="1">
    <citation type="journal article" date="2021" name="BMC Genomics">
        <title>Datura genome reveals duplications of psychoactive alkaloid biosynthetic genes and high mutation rate following tissue culture.</title>
        <authorList>
            <person name="Rajewski A."/>
            <person name="Carter-House D."/>
            <person name="Stajich J."/>
            <person name="Litt A."/>
        </authorList>
    </citation>
    <scope>NUCLEOTIDE SEQUENCE [LARGE SCALE GENOMIC DNA]</scope>
    <source>
        <strain evidence="2">AR-01</strain>
    </source>
</reference>
<name>A0ABS8V2X4_DATST</name>
<feature type="non-terminal residue" evidence="2">
    <location>
        <position position="54"/>
    </location>
</feature>
<evidence type="ECO:0000313" key="3">
    <source>
        <dbReference type="Proteomes" id="UP000823775"/>
    </source>
</evidence>
<feature type="compositionally biased region" description="Low complexity" evidence="1">
    <location>
        <begin position="8"/>
        <end position="24"/>
    </location>
</feature>
<keyword evidence="3" id="KW-1185">Reference proteome</keyword>
<protein>
    <submittedName>
        <fullName evidence="2">Uncharacterized protein</fullName>
    </submittedName>
</protein>